<proteinExistence type="predicted"/>
<evidence type="ECO:0000313" key="1">
    <source>
        <dbReference type="EMBL" id="KAF2203213.1"/>
    </source>
</evidence>
<organism evidence="1 2">
    <name type="scientific">Delitschia confertaspora ATCC 74209</name>
    <dbReference type="NCBI Taxonomy" id="1513339"/>
    <lineage>
        <taxon>Eukaryota</taxon>
        <taxon>Fungi</taxon>
        <taxon>Dikarya</taxon>
        <taxon>Ascomycota</taxon>
        <taxon>Pezizomycotina</taxon>
        <taxon>Dothideomycetes</taxon>
        <taxon>Pleosporomycetidae</taxon>
        <taxon>Pleosporales</taxon>
        <taxon>Delitschiaceae</taxon>
        <taxon>Delitschia</taxon>
    </lineage>
</organism>
<evidence type="ECO:0000313" key="2">
    <source>
        <dbReference type="Proteomes" id="UP000799536"/>
    </source>
</evidence>
<dbReference type="AlphaFoldDB" id="A0A9P4MXH6"/>
<sequence>MTEASLKTCADEKIFLWAHNNETDYLTAHSRLLISSSTYCADIYNVFANPNIITVHCADIVWLKIYTYWLLVDCWIVENQLQDEKYKDAVGTKCDYMLNSKRSTKNKTDKIWNLIVSGVVKYKASEDIRKFGPRPRHDHYTGSLWGILGIA</sequence>
<comment type="caution">
    <text evidence="1">The sequence shown here is derived from an EMBL/GenBank/DDBJ whole genome shotgun (WGS) entry which is preliminary data.</text>
</comment>
<reference evidence="1" key="1">
    <citation type="journal article" date="2020" name="Stud. Mycol.">
        <title>101 Dothideomycetes genomes: a test case for predicting lifestyles and emergence of pathogens.</title>
        <authorList>
            <person name="Haridas S."/>
            <person name="Albert R."/>
            <person name="Binder M."/>
            <person name="Bloem J."/>
            <person name="Labutti K."/>
            <person name="Salamov A."/>
            <person name="Andreopoulos B."/>
            <person name="Baker S."/>
            <person name="Barry K."/>
            <person name="Bills G."/>
            <person name="Bluhm B."/>
            <person name="Cannon C."/>
            <person name="Castanera R."/>
            <person name="Culley D."/>
            <person name="Daum C."/>
            <person name="Ezra D."/>
            <person name="Gonzalez J."/>
            <person name="Henrissat B."/>
            <person name="Kuo A."/>
            <person name="Liang C."/>
            <person name="Lipzen A."/>
            <person name="Lutzoni F."/>
            <person name="Magnuson J."/>
            <person name="Mondo S."/>
            <person name="Nolan M."/>
            <person name="Ohm R."/>
            <person name="Pangilinan J."/>
            <person name="Park H.-J."/>
            <person name="Ramirez L."/>
            <person name="Alfaro M."/>
            <person name="Sun H."/>
            <person name="Tritt A."/>
            <person name="Yoshinaga Y."/>
            <person name="Zwiers L.-H."/>
            <person name="Turgeon B."/>
            <person name="Goodwin S."/>
            <person name="Spatafora J."/>
            <person name="Crous P."/>
            <person name="Grigoriev I."/>
        </authorList>
    </citation>
    <scope>NUCLEOTIDE SEQUENCE</scope>
    <source>
        <strain evidence="1">ATCC 74209</strain>
    </source>
</reference>
<name>A0A9P4MXH6_9PLEO</name>
<gene>
    <name evidence="1" type="ORF">GQ43DRAFT_470165</name>
</gene>
<keyword evidence="2" id="KW-1185">Reference proteome</keyword>
<dbReference type="Proteomes" id="UP000799536">
    <property type="component" value="Unassembled WGS sequence"/>
</dbReference>
<accession>A0A9P4MXH6</accession>
<dbReference type="EMBL" id="ML993909">
    <property type="protein sequence ID" value="KAF2203213.1"/>
    <property type="molecule type" value="Genomic_DNA"/>
</dbReference>
<protein>
    <submittedName>
        <fullName evidence="1">Uncharacterized protein</fullName>
    </submittedName>
</protein>